<keyword evidence="5" id="KW-1185">Reference proteome</keyword>
<dbReference type="GO" id="GO:0003676">
    <property type="term" value="F:nucleic acid binding"/>
    <property type="evidence" value="ECO:0007669"/>
    <property type="project" value="InterPro"/>
</dbReference>
<feature type="region of interest" description="Disordered" evidence="2">
    <location>
        <begin position="239"/>
        <end position="285"/>
    </location>
</feature>
<reference evidence="4" key="2">
    <citation type="submission" date="2025-08" db="UniProtKB">
        <authorList>
            <consortium name="Ensembl"/>
        </authorList>
    </citation>
    <scope>IDENTIFICATION</scope>
</reference>
<dbReference type="CDD" id="cd06503">
    <property type="entry name" value="ATP-synt_Fo_b"/>
    <property type="match status" value="1"/>
</dbReference>
<dbReference type="InterPro" id="IPR036236">
    <property type="entry name" value="Znf_C2H2_sf"/>
</dbReference>
<dbReference type="InterPro" id="IPR003604">
    <property type="entry name" value="Matrin/U1-like-C_Znf_C2H2"/>
</dbReference>
<dbReference type="PANTHER" id="PTHR31434:SF2">
    <property type="entry name" value="S PHASE CYCLIN A-ASSOCIATED PROTEIN IN THE ENDOPLASMIC RETICULUM"/>
    <property type="match status" value="1"/>
</dbReference>
<dbReference type="Ensembl" id="ENSSFAT00005041002.1">
    <property type="protein sequence ID" value="ENSSFAP00005039532.1"/>
    <property type="gene ID" value="ENSSFAG00005018009.1"/>
</dbReference>
<dbReference type="Pfam" id="PF12874">
    <property type="entry name" value="zf-met"/>
    <property type="match status" value="1"/>
</dbReference>
<dbReference type="Proteomes" id="UP000472267">
    <property type="component" value="Chromosome 7"/>
</dbReference>
<feature type="domain" description="C2H2-type" evidence="3">
    <location>
        <begin position="730"/>
        <end position="752"/>
    </location>
</feature>
<evidence type="ECO:0000259" key="3">
    <source>
        <dbReference type="PROSITE" id="PS00028"/>
    </source>
</evidence>
<protein>
    <recommendedName>
        <fullName evidence="3">C2H2-type domain-containing protein</fullName>
    </recommendedName>
</protein>
<feature type="region of interest" description="Disordered" evidence="2">
    <location>
        <begin position="194"/>
        <end position="217"/>
    </location>
</feature>
<evidence type="ECO:0000256" key="1">
    <source>
        <dbReference type="SAM" id="Coils"/>
    </source>
</evidence>
<feature type="compositionally biased region" description="Polar residues" evidence="2">
    <location>
        <begin position="252"/>
        <end position="265"/>
    </location>
</feature>
<feature type="compositionally biased region" description="Basic residues" evidence="2">
    <location>
        <begin position="803"/>
        <end position="817"/>
    </location>
</feature>
<feature type="region of interest" description="Disordered" evidence="2">
    <location>
        <begin position="592"/>
        <end position="613"/>
    </location>
</feature>
<feature type="compositionally biased region" description="Basic and acidic residues" evidence="2">
    <location>
        <begin position="685"/>
        <end position="705"/>
    </location>
</feature>
<dbReference type="InterPro" id="IPR013087">
    <property type="entry name" value="Znf_C2H2_type"/>
</dbReference>
<dbReference type="PANTHER" id="PTHR31434">
    <property type="entry name" value="S PHASE CYCLIN A-ASSOCIATED PROTEIN IN THE ENDOPLASMIC RETICULUM"/>
    <property type="match status" value="1"/>
</dbReference>
<evidence type="ECO:0000313" key="4">
    <source>
        <dbReference type="Ensembl" id="ENSSFAP00005039532.1"/>
    </source>
</evidence>
<keyword evidence="1" id="KW-0175">Coiled coil</keyword>
<feature type="region of interest" description="Disordered" evidence="2">
    <location>
        <begin position="685"/>
        <end position="718"/>
    </location>
</feature>
<evidence type="ECO:0000256" key="2">
    <source>
        <dbReference type="SAM" id="MobiDB-lite"/>
    </source>
</evidence>
<sequence length="1318" mass="148256">MMYERSNSHDKVRKIVAEEGRAARNLIAWSVPLENKEEEAALLEKGTEKSPTKARQPRKVDLRARYWAFLFDNLRRAVDEIYVTCESDQSVLECKEVLMMLDNYVRDFKALIDWIQLQEKLEKTDAQNRPPFLAWEVRKMSPGRHVMPSSTTDRMVPSSGARRTLNFSGPPSALAAARLSHTGPSWADRVKCSQSVSASSQPTTFPAEKPGKKDAEGWMTVQRGRTAKPRSATIAAKVNPASAHMAPKQESAKCSQSHPTQQEKQQLPPGTESVRDSGQCVDAPCEDAPPHIAALTPPQAPECTPFTTTLPSADMTLSVPVPVPVPAPNLATSPDLPQTDGLTALLTFGDSAAEGGPQSMAEVLAKKEELADRLEKANEEAIASAIAEEEQLTREIQAENNELETDNESDFSTGIGNGGCGANIDWSDMLADYDAREPWRQSTSWGDMVEEEPARPPGHGIHMHEKLSSPSRKRTIAESWKKHEEKQLKAQQLRDKLREEKALKVQKLLEREKEVRKWKEQLLEQRRKMMEEKLLHAELKREVQLQAIVKKAQEEEAKVNEIAFINTLEAQNKRHDALAKLNEYEQRLNELQEDRQRRQEEKQARDEAVQERKRALEAERQARVEELLTKRKEQEARIEQQRQEKEKAREDAARERARDREERLAALSAAQQEAMEELQKKIQMKHDESSRRHMEQIEQRKEKAAELSSGRHANTDYAPKLTPYERKKQCSLCGVVITSEVHLFSHTKGKRHQQAVRDSSSIQGRELSDEEVEHLSLKKYIVDILTDSSVSSESMKDVEERQKARKKAKKLRARMNSRAKEYEMSMEAKTQVLDSPYKAKLQRLVKQLQGQDSGQLANNKASGLDRTLGEISRILEKQNNADQVAFQVGGGLSALEQILQVITAASTPTAATRIPLKSLCAAVNVYYLACSCCTLNCSYVLFSNKIVLLMDLLLHQLTLYVPDEDKSIFERSVNKQVFEGFTSGLLQTIAAILESLWPPISESGQGENARISSPDARVKSSAAESFITRTQDLISYVVNMGLIDKLYGCFLSVQAPVDDHPKMSSFLQQASALLHSMCKLCFVVTGRSPGSFDNKRQDPTGLTALLQSTDLVGVVHTLYCILLHSFVPESALQSQEPYAPSVIQVALQGIRFLNSFALLDLSAFQSVLGAEGLSLAFRHIVSSLLWYCTQHPAEELLHEVIICVGYFTVNHPDNQVIVQSGRQPSVLQKLCQLPFRYFSHARLIRVLFPTLISACYNNPHNKVILQQEMSCLLLATFIQVNAGTPPVSQPLDYCELSNRFPRDQWDSALKFFLNKHEE</sequence>
<dbReference type="SUPFAM" id="SSF57667">
    <property type="entry name" value="beta-beta-alpha zinc fingers"/>
    <property type="match status" value="1"/>
</dbReference>
<dbReference type="GO" id="GO:0008270">
    <property type="term" value="F:zinc ion binding"/>
    <property type="evidence" value="ECO:0007669"/>
    <property type="project" value="InterPro"/>
</dbReference>
<feature type="compositionally biased region" description="Polar residues" evidence="2">
    <location>
        <begin position="194"/>
        <end position="204"/>
    </location>
</feature>
<feature type="region of interest" description="Disordered" evidence="2">
    <location>
        <begin position="791"/>
        <end position="821"/>
    </location>
</feature>
<gene>
    <name evidence="4" type="primary">scaper</name>
</gene>
<evidence type="ECO:0000313" key="5">
    <source>
        <dbReference type="Proteomes" id="UP000472267"/>
    </source>
</evidence>
<reference evidence="4" key="1">
    <citation type="submission" date="2019-06" db="EMBL/GenBank/DDBJ databases">
        <authorList>
            <consortium name="Wellcome Sanger Institute Data Sharing"/>
        </authorList>
    </citation>
    <scope>NUCLEOTIDE SEQUENCE [LARGE SCALE GENOMIC DNA]</scope>
</reference>
<feature type="region of interest" description="Disordered" evidence="2">
    <location>
        <begin position="634"/>
        <end position="663"/>
    </location>
</feature>
<dbReference type="SMART" id="SM00451">
    <property type="entry name" value="ZnF_U1"/>
    <property type="match status" value="1"/>
</dbReference>
<feature type="coiled-coil region" evidence="1">
    <location>
        <begin position="483"/>
        <end position="542"/>
    </location>
</feature>
<proteinExistence type="predicted"/>
<dbReference type="Pfam" id="PF16501">
    <property type="entry name" value="SCAPER_N"/>
    <property type="match status" value="1"/>
</dbReference>
<accession>A0A672IEJ3</accession>
<name>A0A672IEJ3_SALFA</name>
<dbReference type="PROSITE" id="PS00028">
    <property type="entry name" value="ZINC_FINGER_C2H2_1"/>
    <property type="match status" value="1"/>
</dbReference>
<reference evidence="4" key="3">
    <citation type="submission" date="2025-09" db="UniProtKB">
        <authorList>
            <consortium name="Ensembl"/>
        </authorList>
    </citation>
    <scope>IDENTIFICATION</scope>
</reference>
<dbReference type="InterPro" id="IPR032446">
    <property type="entry name" value="SCAPER_N"/>
</dbReference>
<feature type="coiled-coil region" evidence="1">
    <location>
        <begin position="360"/>
        <end position="409"/>
    </location>
</feature>
<dbReference type="Gene3D" id="3.30.160.60">
    <property type="entry name" value="Classic Zinc Finger"/>
    <property type="match status" value="1"/>
</dbReference>
<organism evidence="4 5">
    <name type="scientific">Salarias fasciatus</name>
    <name type="common">Jewelled blenny</name>
    <name type="synonym">Blennius fasciatus</name>
    <dbReference type="NCBI Taxonomy" id="181472"/>
    <lineage>
        <taxon>Eukaryota</taxon>
        <taxon>Metazoa</taxon>
        <taxon>Chordata</taxon>
        <taxon>Craniata</taxon>
        <taxon>Vertebrata</taxon>
        <taxon>Euteleostomi</taxon>
        <taxon>Actinopterygii</taxon>
        <taxon>Neopterygii</taxon>
        <taxon>Teleostei</taxon>
        <taxon>Neoteleostei</taxon>
        <taxon>Acanthomorphata</taxon>
        <taxon>Ovalentaria</taxon>
        <taxon>Blenniimorphae</taxon>
        <taxon>Blenniiformes</taxon>
        <taxon>Blennioidei</taxon>
        <taxon>Blenniidae</taxon>
        <taxon>Salariinae</taxon>
        <taxon>Salarias</taxon>
    </lineage>
</organism>